<accession>A0ACB7YDL0</accession>
<gene>
    <name evidence="1" type="ORF">Vadar_008883</name>
</gene>
<dbReference type="EMBL" id="CM037158">
    <property type="protein sequence ID" value="KAH7851232.1"/>
    <property type="molecule type" value="Genomic_DNA"/>
</dbReference>
<evidence type="ECO:0000313" key="2">
    <source>
        <dbReference type="Proteomes" id="UP000828048"/>
    </source>
</evidence>
<sequence length="242" mass="26503">MDDDDLVFYALKGLPSEFKPVRSALTAKGDVLFDELATILKNEESQLVRDEALGSAKVFLTTSQSISHEASGTRSQMVSNPNPSVVQPGLLGAGPQYYHAPMYQNSHEQNGYFPVQTGRNVNNGGSQRQKGGRGVPYGQNNKIECQICGKTNHTAFFCYNRQNLQYQPPQYSPSFQGQSSRRGQSWSGQQNSQQTWQGQQISQRPYFNGSGNQFGGSGGFLVTQPQPQANVLTYSGGYTASP</sequence>
<organism evidence="1 2">
    <name type="scientific">Vaccinium darrowii</name>
    <dbReference type="NCBI Taxonomy" id="229202"/>
    <lineage>
        <taxon>Eukaryota</taxon>
        <taxon>Viridiplantae</taxon>
        <taxon>Streptophyta</taxon>
        <taxon>Embryophyta</taxon>
        <taxon>Tracheophyta</taxon>
        <taxon>Spermatophyta</taxon>
        <taxon>Magnoliopsida</taxon>
        <taxon>eudicotyledons</taxon>
        <taxon>Gunneridae</taxon>
        <taxon>Pentapetalae</taxon>
        <taxon>asterids</taxon>
        <taxon>Ericales</taxon>
        <taxon>Ericaceae</taxon>
        <taxon>Vaccinioideae</taxon>
        <taxon>Vaccinieae</taxon>
        <taxon>Vaccinium</taxon>
    </lineage>
</organism>
<protein>
    <submittedName>
        <fullName evidence="1">Uncharacterized protein</fullName>
    </submittedName>
</protein>
<proteinExistence type="predicted"/>
<keyword evidence="2" id="KW-1185">Reference proteome</keyword>
<name>A0ACB7YDL0_9ERIC</name>
<comment type="caution">
    <text evidence="1">The sequence shown here is derived from an EMBL/GenBank/DDBJ whole genome shotgun (WGS) entry which is preliminary data.</text>
</comment>
<evidence type="ECO:0000313" key="1">
    <source>
        <dbReference type="EMBL" id="KAH7851232.1"/>
    </source>
</evidence>
<dbReference type="Proteomes" id="UP000828048">
    <property type="component" value="Chromosome 8"/>
</dbReference>
<reference evidence="1 2" key="1">
    <citation type="journal article" date="2021" name="Hortic Res">
        <title>High-quality reference genome and annotation aids understanding of berry development for evergreen blueberry (Vaccinium darrowii).</title>
        <authorList>
            <person name="Yu J."/>
            <person name="Hulse-Kemp A.M."/>
            <person name="Babiker E."/>
            <person name="Staton M."/>
        </authorList>
    </citation>
    <scope>NUCLEOTIDE SEQUENCE [LARGE SCALE GENOMIC DNA]</scope>
    <source>
        <strain evidence="2">cv. NJ 8807/NJ 8810</strain>
        <tissue evidence="1">Young leaf</tissue>
    </source>
</reference>